<dbReference type="RefSeq" id="WP_261835948.1">
    <property type="nucleotide sequence ID" value="NZ_AP024882.1"/>
</dbReference>
<dbReference type="EMBL" id="BBSC01000002">
    <property type="protein sequence ID" value="GAM73957.1"/>
    <property type="molecule type" value="Genomic_DNA"/>
</dbReference>
<accession>A0A0B8NMI3</accession>
<dbReference type="Proteomes" id="UP000031666">
    <property type="component" value="Unassembled WGS sequence"/>
</dbReference>
<dbReference type="Pfam" id="PF11225">
    <property type="entry name" value="DUF3024"/>
    <property type="match status" value="1"/>
</dbReference>
<dbReference type="EMBL" id="BBRZ01000012">
    <property type="protein sequence ID" value="GAM55251.1"/>
    <property type="molecule type" value="Genomic_DNA"/>
</dbReference>
<evidence type="ECO:0000313" key="5">
    <source>
        <dbReference type="Proteomes" id="UP000031670"/>
    </source>
</evidence>
<evidence type="ECO:0000313" key="6">
    <source>
        <dbReference type="Proteomes" id="UP000031671"/>
    </source>
</evidence>
<accession>A0A0B8QAL9</accession>
<reference evidence="4 5" key="4">
    <citation type="submission" date="2015-01" db="EMBL/GenBank/DDBJ databases">
        <authorList>
            <consortium name="NBRP consortium"/>
            <person name="Sawabe T."/>
            <person name="Meirelles P."/>
            <person name="Feng G."/>
            <person name="Sayaka M."/>
            <person name="Hattori M."/>
            <person name="Ohkuma M."/>
        </authorList>
    </citation>
    <scope>NUCLEOTIDE SEQUENCE [LARGE SCALE GENOMIC DNA]</scope>
    <source>
        <strain evidence="6">JCM 19231</strain>
        <strain evidence="4">JCM 19241</strain>
        <strain evidence="1">JCM19231</strain>
        <strain evidence="2 5">JCM19232</strain>
        <strain evidence="3">JCM19241</strain>
    </source>
</reference>
<sequence length="115" mass="13498">MELSELEKHQVQKLALQVCNARNHNLPVEIGKADFAILDNGVEFSEAHFKLDSTQCDYRSLVAKIIRLEESWQLMLAQRDKHQVFERWYSYPESVSNQLHALMKEVEQDPNSLIW</sequence>
<keyword evidence="6" id="KW-1185">Reference proteome</keyword>
<dbReference type="Proteomes" id="UP000031670">
    <property type="component" value="Unassembled WGS sequence"/>
</dbReference>
<dbReference type="Proteomes" id="UP000031671">
    <property type="component" value="Unassembled WGS sequence"/>
</dbReference>
<name>A0A0B8PJA2_9VIBR</name>
<reference evidence="3 4" key="3">
    <citation type="submission" date="2015-01" db="EMBL/GenBank/DDBJ databases">
        <title>Vibrio sp. C94 JCM 19241 whole genome shotgun sequence.</title>
        <authorList>
            <person name="Sawabe T."/>
            <person name="Meirelles P."/>
            <person name="Feng G."/>
            <person name="Sayaka M."/>
            <person name="Hattori M."/>
            <person name="Ohkuma M."/>
        </authorList>
    </citation>
    <scope>NUCLEOTIDE SEQUENCE [LARGE SCALE GENOMIC DNA]</scope>
    <source>
        <strain evidence="4">JCM 19241</strain>
        <strain evidence="3">JCM19241</strain>
    </source>
</reference>
<dbReference type="EMBL" id="BBSA01000008">
    <property type="protein sequence ID" value="GAM63163.1"/>
    <property type="molecule type" value="Genomic_DNA"/>
</dbReference>
<evidence type="ECO:0000313" key="3">
    <source>
        <dbReference type="EMBL" id="GAM73957.1"/>
    </source>
</evidence>
<reference evidence="1 6" key="1">
    <citation type="submission" date="2015-01" db="EMBL/GenBank/DDBJ databases">
        <title>Vibrio sp. C1 JCM 19231 whole genome shotgun sequence.</title>
        <authorList>
            <person name="Sawabe T."/>
            <person name="Meirelles P."/>
            <person name="Feng G."/>
            <person name="Sayaka M."/>
            <person name="Hattori M."/>
            <person name="Ohkuma M."/>
        </authorList>
    </citation>
    <scope>NUCLEOTIDE SEQUENCE [LARGE SCALE GENOMIC DNA]</scope>
    <source>
        <strain evidence="6">JCM 19231</strain>
        <strain evidence="1">JCM19231</strain>
    </source>
</reference>
<gene>
    <name evidence="1" type="ORF">JCM19231_5083</name>
    <name evidence="2" type="ORF">JCM19232_1310</name>
    <name evidence="3" type="ORF">JCM19241_5153</name>
</gene>
<comment type="caution">
    <text evidence="2">The sequence shown here is derived from an EMBL/GenBank/DDBJ whole genome shotgun (WGS) entry which is preliminary data.</text>
</comment>
<organism evidence="2 5">
    <name type="scientific">Vibrio ishigakensis</name>
    <dbReference type="NCBI Taxonomy" id="1481914"/>
    <lineage>
        <taxon>Bacteria</taxon>
        <taxon>Pseudomonadati</taxon>
        <taxon>Pseudomonadota</taxon>
        <taxon>Gammaproteobacteria</taxon>
        <taxon>Vibrionales</taxon>
        <taxon>Vibrionaceae</taxon>
        <taxon>Vibrio</taxon>
    </lineage>
</organism>
<evidence type="ECO:0000313" key="1">
    <source>
        <dbReference type="EMBL" id="GAM55251.1"/>
    </source>
</evidence>
<dbReference type="InterPro" id="IPR021388">
    <property type="entry name" value="DUF3024"/>
</dbReference>
<dbReference type="AlphaFoldDB" id="A0A0B8PJA2"/>
<evidence type="ECO:0000313" key="2">
    <source>
        <dbReference type="EMBL" id="GAM63163.1"/>
    </source>
</evidence>
<reference evidence="2 5" key="2">
    <citation type="submission" date="2015-01" db="EMBL/GenBank/DDBJ databases">
        <title>Vibrio sp. C5 JCM 19232 whole genome shotgun sequence.</title>
        <authorList>
            <person name="Sawabe T."/>
            <person name="Meirelles P."/>
            <person name="Feng G."/>
            <person name="Sayaka M."/>
            <person name="Hattori M."/>
            <person name="Ohkuma M."/>
        </authorList>
    </citation>
    <scope>NUCLEOTIDE SEQUENCE [LARGE SCALE GENOMIC DNA]</scope>
    <source>
        <strain evidence="2 5">JCM19232</strain>
    </source>
</reference>
<accession>A0A0B8PJA2</accession>
<protein>
    <recommendedName>
        <fullName evidence="7">DUF3024 domain-containing protein</fullName>
    </recommendedName>
</protein>
<evidence type="ECO:0000313" key="4">
    <source>
        <dbReference type="Proteomes" id="UP000031666"/>
    </source>
</evidence>
<dbReference type="STRING" id="1481914.JCM19241_5153"/>
<proteinExistence type="predicted"/>
<evidence type="ECO:0008006" key="7">
    <source>
        <dbReference type="Google" id="ProtNLM"/>
    </source>
</evidence>